<accession>A0A5C6X8K9</accession>
<comment type="caution">
    <text evidence="3">The sequence shown here is derived from an EMBL/GenBank/DDBJ whole genome shotgun (WGS) entry which is preliminary data.</text>
</comment>
<dbReference type="InterPro" id="IPR045584">
    <property type="entry name" value="Pilin-like"/>
</dbReference>
<dbReference type="AlphaFoldDB" id="A0A5C6X8K9"/>
<gene>
    <name evidence="3" type="ORF">FRC98_04750</name>
</gene>
<feature type="transmembrane region" description="Helical" evidence="1">
    <location>
        <begin position="30"/>
        <end position="52"/>
    </location>
</feature>
<sequence>MKMKTMKRREEMVRAAASIKSARGMTLVEIMIVITIMASIMGVVGVFVFGAIDRANERTASIEIQQLNQLVNSFYLTTTPNRLPNELEEMTQGAAPLTKDIPTDPWGNDYIYVKSGNRDFEIFSVGPDGSEGTEDDVRAE</sequence>
<dbReference type="InterPro" id="IPR013545">
    <property type="entry name" value="T2SS_protein-GspG_C"/>
</dbReference>
<dbReference type="SUPFAM" id="SSF54523">
    <property type="entry name" value="Pili subunits"/>
    <property type="match status" value="1"/>
</dbReference>
<dbReference type="Gene3D" id="3.30.700.10">
    <property type="entry name" value="Glycoprotein, Type 4 Pilin"/>
    <property type="match status" value="1"/>
</dbReference>
<dbReference type="Proteomes" id="UP000321412">
    <property type="component" value="Unassembled WGS sequence"/>
</dbReference>
<reference evidence="3 4" key="1">
    <citation type="submission" date="2019-08" db="EMBL/GenBank/DDBJ databases">
        <title>Bradymonadales sp. TMQ4.</title>
        <authorList>
            <person name="Liang Q."/>
        </authorList>
    </citation>
    <scope>NUCLEOTIDE SEQUENCE [LARGE SCALE GENOMIC DNA]</scope>
    <source>
        <strain evidence="3 4">TMQ4</strain>
    </source>
</reference>
<evidence type="ECO:0000256" key="1">
    <source>
        <dbReference type="SAM" id="Phobius"/>
    </source>
</evidence>
<evidence type="ECO:0000313" key="3">
    <source>
        <dbReference type="EMBL" id="TXD38211.1"/>
    </source>
</evidence>
<keyword evidence="4" id="KW-1185">Reference proteome</keyword>
<dbReference type="InterPro" id="IPR012902">
    <property type="entry name" value="N_methyl_site"/>
</dbReference>
<keyword evidence="1" id="KW-1133">Transmembrane helix</keyword>
<dbReference type="Pfam" id="PF07963">
    <property type="entry name" value="N_methyl"/>
    <property type="match status" value="1"/>
</dbReference>
<keyword evidence="1" id="KW-0812">Transmembrane</keyword>
<protein>
    <submittedName>
        <fullName evidence="3">Prepilin-type N-terminal cleavage/methylation domain-containing protein</fullName>
    </submittedName>
</protein>
<dbReference type="EMBL" id="VOSM01000002">
    <property type="protein sequence ID" value="TXD38211.1"/>
    <property type="molecule type" value="Genomic_DNA"/>
</dbReference>
<dbReference type="PROSITE" id="PS00409">
    <property type="entry name" value="PROKAR_NTER_METHYL"/>
    <property type="match status" value="1"/>
</dbReference>
<dbReference type="NCBIfam" id="TIGR02532">
    <property type="entry name" value="IV_pilin_GFxxxE"/>
    <property type="match status" value="1"/>
</dbReference>
<keyword evidence="1" id="KW-0472">Membrane</keyword>
<dbReference type="OrthoDB" id="9795612at2"/>
<evidence type="ECO:0000259" key="2">
    <source>
        <dbReference type="Pfam" id="PF08334"/>
    </source>
</evidence>
<name>A0A5C6X8K9_9DELT</name>
<dbReference type="Pfam" id="PF08334">
    <property type="entry name" value="T2SSG"/>
    <property type="match status" value="1"/>
</dbReference>
<dbReference type="RefSeq" id="WP_146980153.1">
    <property type="nucleotide sequence ID" value="NZ_VOSM01000002.1"/>
</dbReference>
<evidence type="ECO:0000313" key="4">
    <source>
        <dbReference type="Proteomes" id="UP000321412"/>
    </source>
</evidence>
<proteinExistence type="predicted"/>
<feature type="domain" description="Type II secretion system protein GspG C-terminal" evidence="2">
    <location>
        <begin position="48"/>
        <end position="136"/>
    </location>
</feature>
<organism evidence="3 4">
    <name type="scientific">Lujinxingia vulgaris</name>
    <dbReference type="NCBI Taxonomy" id="2600176"/>
    <lineage>
        <taxon>Bacteria</taxon>
        <taxon>Deltaproteobacteria</taxon>
        <taxon>Bradymonadales</taxon>
        <taxon>Lujinxingiaceae</taxon>
        <taxon>Lujinxingia</taxon>
    </lineage>
</organism>